<evidence type="ECO:0000256" key="4">
    <source>
        <dbReference type="SAM" id="MobiDB-lite"/>
    </source>
</evidence>
<keyword evidence="1" id="KW-0507">mRNA processing</keyword>
<dbReference type="InterPro" id="IPR012677">
    <property type="entry name" value="Nucleotide-bd_a/b_plait_sf"/>
</dbReference>
<evidence type="ECO:0000256" key="2">
    <source>
        <dbReference type="ARBA" id="ARBA00023187"/>
    </source>
</evidence>
<dbReference type="GO" id="GO:0008380">
    <property type="term" value="P:RNA splicing"/>
    <property type="evidence" value="ECO:0007669"/>
    <property type="project" value="UniProtKB-KW"/>
</dbReference>
<feature type="compositionally biased region" description="Basic residues" evidence="4">
    <location>
        <begin position="22"/>
        <end position="37"/>
    </location>
</feature>
<dbReference type="InterPro" id="IPR000504">
    <property type="entry name" value="RRM_dom"/>
</dbReference>
<gene>
    <name evidence="6" type="ORF">M6B38_164010</name>
</gene>
<keyword evidence="3" id="KW-0694">RNA-binding</keyword>
<dbReference type="InterPro" id="IPR050907">
    <property type="entry name" value="SRSF"/>
</dbReference>
<evidence type="ECO:0000313" key="6">
    <source>
        <dbReference type="EMBL" id="KAJ6809003.1"/>
    </source>
</evidence>
<dbReference type="Pfam" id="PF00076">
    <property type="entry name" value="RRM_1"/>
    <property type="match status" value="1"/>
</dbReference>
<feature type="compositionally biased region" description="Low complexity" evidence="4">
    <location>
        <begin position="10"/>
        <end position="21"/>
    </location>
</feature>
<dbReference type="PROSITE" id="PS50102">
    <property type="entry name" value="RRM"/>
    <property type="match status" value="1"/>
</dbReference>
<evidence type="ECO:0000313" key="7">
    <source>
        <dbReference type="Proteomes" id="UP001140949"/>
    </source>
</evidence>
<dbReference type="AlphaFoldDB" id="A0AAX6EYA8"/>
<feature type="compositionally biased region" description="Basic and acidic residues" evidence="4">
    <location>
        <begin position="118"/>
        <end position="127"/>
    </location>
</feature>
<dbReference type="Gene3D" id="3.30.70.330">
    <property type="match status" value="1"/>
</dbReference>
<dbReference type="GO" id="GO:0006397">
    <property type="term" value="P:mRNA processing"/>
    <property type="evidence" value="ECO:0007669"/>
    <property type="project" value="UniProtKB-KW"/>
</dbReference>
<feature type="region of interest" description="Disordered" evidence="4">
    <location>
        <begin position="117"/>
        <end position="267"/>
    </location>
</feature>
<keyword evidence="2" id="KW-0508">mRNA splicing</keyword>
<evidence type="ECO:0000256" key="1">
    <source>
        <dbReference type="ARBA" id="ARBA00022664"/>
    </source>
</evidence>
<reference evidence="6" key="2">
    <citation type="submission" date="2023-04" db="EMBL/GenBank/DDBJ databases">
        <authorList>
            <person name="Bruccoleri R.E."/>
            <person name="Oakeley E.J."/>
            <person name="Faust A.-M."/>
            <person name="Dessus-Babus S."/>
            <person name="Altorfer M."/>
            <person name="Burckhardt D."/>
            <person name="Oertli M."/>
            <person name="Naumann U."/>
            <person name="Petersen F."/>
            <person name="Wong J."/>
        </authorList>
    </citation>
    <scope>NUCLEOTIDE SEQUENCE</scope>
    <source>
        <strain evidence="6">GSM-AAB239-AS_SAM_17_03QT</strain>
        <tissue evidence="6">Leaf</tissue>
    </source>
</reference>
<feature type="compositionally biased region" description="Basic residues" evidence="4">
    <location>
        <begin position="245"/>
        <end position="256"/>
    </location>
</feature>
<dbReference type="EMBL" id="JANAVB010033217">
    <property type="protein sequence ID" value="KAJ6809003.1"/>
    <property type="molecule type" value="Genomic_DNA"/>
</dbReference>
<feature type="compositionally biased region" description="Basic and acidic residues" evidence="4">
    <location>
        <begin position="197"/>
        <end position="244"/>
    </location>
</feature>
<dbReference type="SUPFAM" id="SSF54928">
    <property type="entry name" value="RNA-binding domain, RBD"/>
    <property type="match status" value="1"/>
</dbReference>
<organism evidence="6 7">
    <name type="scientific">Iris pallida</name>
    <name type="common">Sweet iris</name>
    <dbReference type="NCBI Taxonomy" id="29817"/>
    <lineage>
        <taxon>Eukaryota</taxon>
        <taxon>Viridiplantae</taxon>
        <taxon>Streptophyta</taxon>
        <taxon>Embryophyta</taxon>
        <taxon>Tracheophyta</taxon>
        <taxon>Spermatophyta</taxon>
        <taxon>Magnoliopsida</taxon>
        <taxon>Liliopsida</taxon>
        <taxon>Asparagales</taxon>
        <taxon>Iridaceae</taxon>
        <taxon>Iridoideae</taxon>
        <taxon>Irideae</taxon>
        <taxon>Iris</taxon>
    </lineage>
</organism>
<dbReference type="FunFam" id="3.30.70.330:FF:001011">
    <property type="entry name" value="Serine/arginine-rich SC35-like splicing factor SCL30 isoform A"/>
    <property type="match status" value="1"/>
</dbReference>
<reference evidence="6" key="1">
    <citation type="journal article" date="2023" name="GigaByte">
        <title>Genome assembly of the bearded iris, Iris pallida Lam.</title>
        <authorList>
            <person name="Bruccoleri R.E."/>
            <person name="Oakeley E.J."/>
            <person name="Faust A.M.E."/>
            <person name="Altorfer M."/>
            <person name="Dessus-Babus S."/>
            <person name="Burckhardt D."/>
            <person name="Oertli M."/>
            <person name="Naumann U."/>
            <person name="Petersen F."/>
            <person name="Wong J."/>
        </authorList>
    </citation>
    <scope>NUCLEOTIDE SEQUENCE</scope>
    <source>
        <strain evidence="6">GSM-AAB239-AS_SAM_17_03QT</strain>
    </source>
</reference>
<accession>A0AAX6EYA8</accession>
<dbReference type="InterPro" id="IPR035979">
    <property type="entry name" value="RBD_domain_sf"/>
</dbReference>
<dbReference type="Proteomes" id="UP001140949">
    <property type="component" value="Unassembled WGS sequence"/>
</dbReference>
<evidence type="ECO:0000256" key="3">
    <source>
        <dbReference type="PROSITE-ProRule" id="PRU00176"/>
    </source>
</evidence>
<comment type="caution">
    <text evidence="6">The sequence shown here is derived from an EMBL/GenBank/DDBJ whole genome shotgun (WGS) entry which is preliminary data.</text>
</comment>
<dbReference type="GO" id="GO:0003723">
    <property type="term" value="F:RNA binding"/>
    <property type="evidence" value="ECO:0007669"/>
    <property type="project" value="UniProtKB-UniRule"/>
</dbReference>
<feature type="compositionally biased region" description="Basic residues" evidence="4">
    <location>
        <begin position="143"/>
        <end position="170"/>
    </location>
</feature>
<name>A0AAX6EYA8_IRIPA</name>
<proteinExistence type="predicted"/>
<dbReference type="SMART" id="SM00360">
    <property type="entry name" value="RRM"/>
    <property type="match status" value="1"/>
</dbReference>
<protein>
    <submittedName>
        <fullName evidence="6">Serine/arginine-rich SC35-like splicing factor SCL30 isoform X1</fullName>
    </submittedName>
</protein>
<evidence type="ECO:0000259" key="5">
    <source>
        <dbReference type="PROSITE" id="PS50102"/>
    </source>
</evidence>
<feature type="domain" description="RRM" evidence="5">
    <location>
        <begin position="40"/>
        <end position="118"/>
    </location>
</feature>
<feature type="region of interest" description="Disordered" evidence="4">
    <location>
        <begin position="1"/>
        <end position="39"/>
    </location>
</feature>
<sequence>MRRHSPSCYSPPRRGYSGRGRSPPRRKYGGYGGRRKQNGGSLLVRNIPLNCRPEDLRVPFERFGRVRDVYLPKDYYSGEPRGFAFVEFVDAYDASEAQYHMNRQRFGGREITVVIASETRKRPEDMRHRTRVRGPSYDDHRSSRYGRSRTRTRSRSRSPYHRPSRARHTSRSYSPASRQRDDYSASPSRRHSARSRSPRDYVEGRKEEYSCRSYSPEDRNQVGDDYEEKARRYDGEGRDGDVKSPPRHASRLKSRSRSADSSPGHSR</sequence>
<keyword evidence="7" id="KW-1185">Reference proteome</keyword>
<dbReference type="PANTHER" id="PTHR23147">
    <property type="entry name" value="SERINE/ARGININE RICH SPLICING FACTOR"/>
    <property type="match status" value="1"/>
</dbReference>